<organism evidence="1">
    <name type="scientific">uncultured prokaryote</name>
    <dbReference type="NCBI Taxonomy" id="198431"/>
    <lineage>
        <taxon>unclassified sequences</taxon>
        <taxon>environmental samples</taxon>
    </lineage>
</organism>
<dbReference type="AlphaFoldDB" id="A0A0H5Q339"/>
<name>A0A0H5Q339_9ZZZZ</name>
<proteinExistence type="predicted"/>
<reference evidence="1" key="1">
    <citation type="submission" date="2015-06" db="EMBL/GenBank/DDBJ databases">
        <authorList>
            <person name="Joergensen T."/>
        </authorList>
    </citation>
    <scope>NUCLEOTIDE SEQUENCE</scope>
    <source>
        <strain evidence="1">RGFK0776</strain>
    </source>
</reference>
<accession>A0A0H5Q339</accession>
<sequence length="65" mass="7621">MSKRTKARELRRSIIDVLHSEHSITMDVLMARNTLITLYALGYINNLEYRRLTRECNNHPAMSAM</sequence>
<reference evidence="1" key="2">
    <citation type="submission" date="2015-07" db="EMBL/GenBank/DDBJ databases">
        <title>Plasmids, circular viruses and viroids from rat gut.</title>
        <authorList>
            <person name="Jorgensen T.J."/>
            <person name="Hansen M.A."/>
            <person name="Xu Z."/>
            <person name="Tabak M.A."/>
            <person name="Sorensen S.J."/>
            <person name="Hansen L.H."/>
        </authorList>
    </citation>
    <scope>NUCLEOTIDE SEQUENCE</scope>
    <source>
        <strain evidence="1">RGFK0776</strain>
    </source>
</reference>
<evidence type="ECO:0000313" key="1">
    <source>
        <dbReference type="EMBL" id="CRY95804.1"/>
    </source>
</evidence>
<protein>
    <submittedName>
        <fullName evidence="1">Uncharacterized protein</fullName>
    </submittedName>
</protein>
<dbReference type="EMBL" id="LN853385">
    <property type="protein sequence ID" value="CRY95804.1"/>
    <property type="molecule type" value="Genomic_DNA"/>
</dbReference>